<evidence type="ECO:0000313" key="3">
    <source>
        <dbReference type="EMBL" id="QNN63001.1"/>
    </source>
</evidence>
<accession>A0A7G9S576</accession>
<evidence type="ECO:0000256" key="2">
    <source>
        <dbReference type="ARBA" id="ARBA00022649"/>
    </source>
</evidence>
<dbReference type="KEGG" id="ldn:H9L06_01045"/>
<dbReference type="AlphaFoldDB" id="A0A7G9S576"/>
<dbReference type="PANTHER" id="PTHR35601">
    <property type="entry name" value="TOXIN RELE"/>
    <property type="match status" value="1"/>
</dbReference>
<sequence length="85" mass="9811">MRYEITYARSALKTLRKIDRKTAQRILRAIDALASDPHPLGCKQLKGGSGEMRIRIGDYRVVYDVIDAEVVVLVLRIGHRREVYR</sequence>
<organism evidence="3 4">
    <name type="scientific">Leucobacter denitrificans</name>
    <dbReference type="NCBI Taxonomy" id="683042"/>
    <lineage>
        <taxon>Bacteria</taxon>
        <taxon>Bacillati</taxon>
        <taxon>Actinomycetota</taxon>
        <taxon>Actinomycetes</taxon>
        <taxon>Micrococcales</taxon>
        <taxon>Microbacteriaceae</taxon>
        <taxon>Leucobacter</taxon>
    </lineage>
</organism>
<keyword evidence="4" id="KW-1185">Reference proteome</keyword>
<dbReference type="NCBIfam" id="TIGR02385">
    <property type="entry name" value="RelE_StbE"/>
    <property type="match status" value="1"/>
</dbReference>
<comment type="similarity">
    <text evidence="1">Belongs to the RelE toxin family.</text>
</comment>
<dbReference type="PANTHER" id="PTHR35601:SF1">
    <property type="entry name" value="TOXIN RELE"/>
    <property type="match status" value="1"/>
</dbReference>
<reference evidence="3 4" key="1">
    <citation type="submission" date="2020-08" db="EMBL/GenBank/DDBJ databases">
        <title>Genome sequence of Leucobacter denitrificans KACC 14055T.</title>
        <authorList>
            <person name="Hyun D.-W."/>
            <person name="Bae J.-W."/>
        </authorList>
    </citation>
    <scope>NUCLEOTIDE SEQUENCE [LARGE SCALE GENOMIC DNA]</scope>
    <source>
        <strain evidence="3 4">KACC 14055</strain>
    </source>
</reference>
<dbReference type="SUPFAM" id="SSF143011">
    <property type="entry name" value="RelE-like"/>
    <property type="match status" value="1"/>
</dbReference>
<dbReference type="Pfam" id="PF05016">
    <property type="entry name" value="ParE_toxin"/>
    <property type="match status" value="1"/>
</dbReference>
<evidence type="ECO:0000313" key="4">
    <source>
        <dbReference type="Proteomes" id="UP000515934"/>
    </source>
</evidence>
<dbReference type="InterPro" id="IPR007712">
    <property type="entry name" value="RelE/ParE_toxin"/>
</dbReference>
<proteinExistence type="inferred from homology"/>
<dbReference type="Gene3D" id="3.30.2310.20">
    <property type="entry name" value="RelE-like"/>
    <property type="match status" value="1"/>
</dbReference>
<dbReference type="InterPro" id="IPR035093">
    <property type="entry name" value="RelE/ParE_toxin_dom_sf"/>
</dbReference>
<name>A0A7G9S576_9MICO</name>
<keyword evidence="2" id="KW-1277">Toxin-antitoxin system</keyword>
<dbReference type="RefSeq" id="WP_187555469.1">
    <property type="nucleotide sequence ID" value="NZ_CP060716.1"/>
</dbReference>
<gene>
    <name evidence="3" type="ORF">H9L06_01045</name>
</gene>
<evidence type="ECO:0000256" key="1">
    <source>
        <dbReference type="ARBA" id="ARBA00006226"/>
    </source>
</evidence>
<dbReference type="EMBL" id="CP060716">
    <property type="protein sequence ID" value="QNN63001.1"/>
    <property type="molecule type" value="Genomic_DNA"/>
</dbReference>
<dbReference type="Proteomes" id="UP000515934">
    <property type="component" value="Chromosome"/>
</dbReference>
<protein>
    <submittedName>
        <fullName evidence="3">Type II toxin-antitoxin system RelE/ParE family toxin</fullName>
    </submittedName>
</protein>